<gene>
    <name evidence="19" type="ORF">LUZ61_006300</name>
</gene>
<keyword evidence="8 14" id="KW-0863">Zinc-finger</keyword>
<dbReference type="PANTHER" id="PTHR14155">
    <property type="entry name" value="RING FINGER DOMAIN-CONTAINING"/>
    <property type="match status" value="1"/>
</dbReference>
<dbReference type="InterPro" id="IPR013083">
    <property type="entry name" value="Znf_RING/FYVE/PHD"/>
</dbReference>
<evidence type="ECO:0000256" key="2">
    <source>
        <dbReference type="ARBA" id="ARBA00004167"/>
    </source>
</evidence>
<evidence type="ECO:0000256" key="8">
    <source>
        <dbReference type="ARBA" id="ARBA00022771"/>
    </source>
</evidence>
<dbReference type="Proteomes" id="UP001210211">
    <property type="component" value="Unassembled WGS sequence"/>
</dbReference>
<feature type="transmembrane region" description="Helical" evidence="16">
    <location>
        <begin position="44"/>
        <end position="65"/>
    </location>
</feature>
<feature type="chain" id="PRO_5042201800" description="RING-type E3 ubiquitin transferase" evidence="17">
    <location>
        <begin position="21"/>
        <end position="260"/>
    </location>
</feature>
<evidence type="ECO:0000313" key="20">
    <source>
        <dbReference type="Proteomes" id="UP001210211"/>
    </source>
</evidence>
<dbReference type="Pfam" id="PF13639">
    <property type="entry name" value="zf-RING_2"/>
    <property type="match status" value="1"/>
</dbReference>
<evidence type="ECO:0000256" key="14">
    <source>
        <dbReference type="PROSITE-ProRule" id="PRU00175"/>
    </source>
</evidence>
<dbReference type="AlphaFoldDB" id="A0AAD6EVI5"/>
<dbReference type="GO" id="GO:0008270">
    <property type="term" value="F:zinc ion binding"/>
    <property type="evidence" value="ECO:0007669"/>
    <property type="project" value="UniProtKB-KW"/>
</dbReference>
<reference evidence="19 20" key="1">
    <citation type="journal article" date="2022" name="Cell">
        <title>Repeat-based holocentromeres influence genome architecture and karyotype evolution.</title>
        <authorList>
            <person name="Hofstatter P.G."/>
            <person name="Thangavel G."/>
            <person name="Lux T."/>
            <person name="Neumann P."/>
            <person name="Vondrak T."/>
            <person name="Novak P."/>
            <person name="Zhang M."/>
            <person name="Costa L."/>
            <person name="Castellani M."/>
            <person name="Scott A."/>
            <person name="Toegelov H."/>
            <person name="Fuchs J."/>
            <person name="Mata-Sucre Y."/>
            <person name="Dias Y."/>
            <person name="Vanzela A.L.L."/>
            <person name="Huettel B."/>
            <person name="Almeida C.C.S."/>
            <person name="Simkova H."/>
            <person name="Souza G."/>
            <person name="Pedrosa-Harand A."/>
            <person name="Macas J."/>
            <person name="Mayer K.F.X."/>
            <person name="Houben A."/>
            <person name="Marques A."/>
        </authorList>
    </citation>
    <scope>NUCLEOTIDE SEQUENCE [LARGE SCALE GENOMIC DNA]</scope>
    <source>
        <strain evidence="19">RhyTen1mFocal</strain>
    </source>
</reference>
<dbReference type="PROSITE" id="PS50089">
    <property type="entry name" value="ZF_RING_2"/>
    <property type="match status" value="1"/>
</dbReference>
<dbReference type="FunFam" id="3.30.40.10:FF:000187">
    <property type="entry name" value="E3 ubiquitin-protein ligase ATL6"/>
    <property type="match status" value="1"/>
</dbReference>
<proteinExistence type="inferred from homology"/>
<evidence type="ECO:0000256" key="6">
    <source>
        <dbReference type="ARBA" id="ARBA00022692"/>
    </source>
</evidence>
<evidence type="ECO:0000256" key="15">
    <source>
        <dbReference type="SAM" id="MobiDB-lite"/>
    </source>
</evidence>
<feature type="region of interest" description="Disordered" evidence="15">
    <location>
        <begin position="187"/>
        <end position="223"/>
    </location>
</feature>
<feature type="domain" description="RING-type" evidence="18">
    <location>
        <begin position="118"/>
        <end position="160"/>
    </location>
</feature>
<protein>
    <recommendedName>
        <fullName evidence="4">RING-type E3 ubiquitin transferase</fullName>
        <ecNumber evidence="4">2.3.2.27</ecNumber>
    </recommendedName>
</protein>
<evidence type="ECO:0000313" key="19">
    <source>
        <dbReference type="EMBL" id="KAJ3702595.1"/>
    </source>
</evidence>
<name>A0AAD6EVI5_9POAL</name>
<evidence type="ECO:0000256" key="4">
    <source>
        <dbReference type="ARBA" id="ARBA00012483"/>
    </source>
</evidence>
<comment type="catalytic activity">
    <reaction evidence="1">
        <text>S-ubiquitinyl-[E2 ubiquitin-conjugating enzyme]-L-cysteine + [acceptor protein]-L-lysine = [E2 ubiquitin-conjugating enzyme]-L-cysteine + N(6)-ubiquitinyl-[acceptor protein]-L-lysine.</text>
        <dbReference type="EC" id="2.3.2.27"/>
    </reaction>
</comment>
<keyword evidence="7" id="KW-0479">Metal-binding</keyword>
<comment type="subcellular location">
    <subcellularLocation>
        <location evidence="2">Membrane</location>
        <topology evidence="2">Single-pass membrane protein</topology>
    </subcellularLocation>
</comment>
<dbReference type="SMART" id="SM00184">
    <property type="entry name" value="RING"/>
    <property type="match status" value="1"/>
</dbReference>
<keyword evidence="11 16" id="KW-1133">Transmembrane helix</keyword>
<dbReference type="EMBL" id="JAMRDG010000001">
    <property type="protein sequence ID" value="KAJ3702595.1"/>
    <property type="molecule type" value="Genomic_DNA"/>
</dbReference>
<evidence type="ECO:0000259" key="18">
    <source>
        <dbReference type="PROSITE" id="PS50089"/>
    </source>
</evidence>
<evidence type="ECO:0000256" key="9">
    <source>
        <dbReference type="ARBA" id="ARBA00022786"/>
    </source>
</evidence>
<evidence type="ECO:0000256" key="12">
    <source>
        <dbReference type="ARBA" id="ARBA00023136"/>
    </source>
</evidence>
<evidence type="ECO:0000256" key="3">
    <source>
        <dbReference type="ARBA" id="ARBA00004906"/>
    </source>
</evidence>
<evidence type="ECO:0000256" key="16">
    <source>
        <dbReference type="SAM" id="Phobius"/>
    </source>
</evidence>
<comment type="pathway">
    <text evidence="3">Protein modification; protein ubiquitination.</text>
</comment>
<accession>A0AAD6EVI5</accession>
<evidence type="ECO:0000256" key="10">
    <source>
        <dbReference type="ARBA" id="ARBA00022833"/>
    </source>
</evidence>
<dbReference type="GO" id="GO:0061630">
    <property type="term" value="F:ubiquitin protein ligase activity"/>
    <property type="evidence" value="ECO:0007669"/>
    <property type="project" value="UniProtKB-EC"/>
</dbReference>
<evidence type="ECO:0000256" key="5">
    <source>
        <dbReference type="ARBA" id="ARBA00022679"/>
    </source>
</evidence>
<comment type="caution">
    <text evidence="19">The sequence shown here is derived from an EMBL/GenBank/DDBJ whole genome shotgun (WGS) entry which is preliminary data.</text>
</comment>
<keyword evidence="9" id="KW-0833">Ubl conjugation pathway</keyword>
<evidence type="ECO:0000256" key="7">
    <source>
        <dbReference type="ARBA" id="ARBA00022723"/>
    </source>
</evidence>
<dbReference type="PANTHER" id="PTHR14155:SF627">
    <property type="entry name" value="OS06G0192800 PROTEIN"/>
    <property type="match status" value="1"/>
</dbReference>
<evidence type="ECO:0000256" key="13">
    <source>
        <dbReference type="ARBA" id="ARBA00024209"/>
    </source>
</evidence>
<dbReference type="CDD" id="cd16461">
    <property type="entry name" value="RING-H2_EL5-like"/>
    <property type="match status" value="1"/>
</dbReference>
<evidence type="ECO:0000256" key="1">
    <source>
        <dbReference type="ARBA" id="ARBA00000900"/>
    </source>
</evidence>
<dbReference type="GO" id="GO:0016020">
    <property type="term" value="C:membrane"/>
    <property type="evidence" value="ECO:0007669"/>
    <property type="project" value="UniProtKB-SubCell"/>
</dbReference>
<keyword evidence="5" id="KW-0808">Transferase</keyword>
<organism evidence="19 20">
    <name type="scientific">Rhynchospora tenuis</name>
    <dbReference type="NCBI Taxonomy" id="198213"/>
    <lineage>
        <taxon>Eukaryota</taxon>
        <taxon>Viridiplantae</taxon>
        <taxon>Streptophyta</taxon>
        <taxon>Embryophyta</taxon>
        <taxon>Tracheophyta</taxon>
        <taxon>Spermatophyta</taxon>
        <taxon>Magnoliopsida</taxon>
        <taxon>Liliopsida</taxon>
        <taxon>Poales</taxon>
        <taxon>Cyperaceae</taxon>
        <taxon>Cyperoideae</taxon>
        <taxon>Rhynchosporeae</taxon>
        <taxon>Rhynchospora</taxon>
    </lineage>
</organism>
<keyword evidence="20" id="KW-1185">Reference proteome</keyword>
<dbReference type="InterPro" id="IPR001841">
    <property type="entry name" value="Znf_RING"/>
</dbReference>
<feature type="region of interest" description="Disordered" evidence="15">
    <location>
        <begin position="238"/>
        <end position="260"/>
    </location>
</feature>
<evidence type="ECO:0000256" key="17">
    <source>
        <dbReference type="SAM" id="SignalP"/>
    </source>
</evidence>
<feature type="compositionally biased region" description="Polar residues" evidence="15">
    <location>
        <begin position="187"/>
        <end position="196"/>
    </location>
</feature>
<keyword evidence="10" id="KW-0862">Zinc</keyword>
<feature type="signal peptide" evidence="17">
    <location>
        <begin position="1"/>
        <end position="20"/>
    </location>
</feature>
<evidence type="ECO:0000256" key="11">
    <source>
        <dbReference type="ARBA" id="ARBA00022989"/>
    </source>
</evidence>
<keyword evidence="12 16" id="KW-0472">Membrane</keyword>
<keyword evidence="6 16" id="KW-0812">Transmembrane</keyword>
<dbReference type="SUPFAM" id="SSF57850">
    <property type="entry name" value="RING/U-box"/>
    <property type="match status" value="1"/>
</dbReference>
<dbReference type="InterPro" id="IPR053238">
    <property type="entry name" value="RING-H2_zinc_finger"/>
</dbReference>
<sequence length="260" mass="28765">MYPFLQFILLLLLAIRPSLAQSPAPPATNLYSNSDGTYPSVNTTTNVIFFFVVLVLVLVFIISLYRCRHARIMAARIRNEVMHSEISYGLDPSLLRSFPTVEYSTLKSRKDLKGPLECTVCLSEYTDSDTLRVLPGCHHSFHQCCIDKWLASHTTCPVCRSDLTYTALLARNSHVINMDDSSDISYLTESSGNLSGAEQELRQSESGAGTREDSSSLQLPANVQREIEVAGTLQQAKRLGNCQTQSNDPNPDVVVPETSS</sequence>
<dbReference type="EC" id="2.3.2.27" evidence="4"/>
<dbReference type="Gene3D" id="3.30.40.10">
    <property type="entry name" value="Zinc/RING finger domain, C3HC4 (zinc finger)"/>
    <property type="match status" value="1"/>
</dbReference>
<keyword evidence="17" id="KW-0732">Signal</keyword>
<comment type="similarity">
    <text evidence="13">Belongs to the RING-type zinc finger family. ATL subfamily.</text>
</comment>